<accession>A0A915JXN8</accession>
<name>A0A915JXN8_ROMCU</name>
<evidence type="ECO:0000313" key="3">
    <source>
        <dbReference type="WBParaSite" id="nRc.2.0.1.t30784-RA"/>
    </source>
</evidence>
<proteinExistence type="predicted"/>
<reference evidence="3" key="1">
    <citation type="submission" date="2022-11" db="UniProtKB">
        <authorList>
            <consortium name="WormBaseParasite"/>
        </authorList>
    </citation>
    <scope>IDENTIFICATION</scope>
</reference>
<protein>
    <submittedName>
        <fullName evidence="3">Uncharacterized protein</fullName>
    </submittedName>
</protein>
<evidence type="ECO:0000256" key="1">
    <source>
        <dbReference type="SAM" id="MobiDB-lite"/>
    </source>
</evidence>
<evidence type="ECO:0000313" key="2">
    <source>
        <dbReference type="Proteomes" id="UP000887565"/>
    </source>
</evidence>
<sequence>MNGAKDKELSDLLDFSAMVAVDSDVSGGGMHGNSNGVESDDEDPTQDSSVGQSVLGNDRSFSWSKNPNFRAF</sequence>
<feature type="compositionally biased region" description="Polar residues" evidence="1">
    <location>
        <begin position="46"/>
        <end position="72"/>
    </location>
</feature>
<feature type="region of interest" description="Disordered" evidence="1">
    <location>
        <begin position="23"/>
        <end position="72"/>
    </location>
</feature>
<dbReference type="Proteomes" id="UP000887565">
    <property type="component" value="Unplaced"/>
</dbReference>
<keyword evidence="2" id="KW-1185">Reference proteome</keyword>
<dbReference type="WBParaSite" id="nRc.2.0.1.t30784-RA">
    <property type="protein sequence ID" value="nRc.2.0.1.t30784-RA"/>
    <property type="gene ID" value="nRc.2.0.1.g30784"/>
</dbReference>
<dbReference type="AlphaFoldDB" id="A0A915JXN8"/>
<organism evidence="2 3">
    <name type="scientific">Romanomermis culicivorax</name>
    <name type="common">Nematode worm</name>
    <dbReference type="NCBI Taxonomy" id="13658"/>
    <lineage>
        <taxon>Eukaryota</taxon>
        <taxon>Metazoa</taxon>
        <taxon>Ecdysozoa</taxon>
        <taxon>Nematoda</taxon>
        <taxon>Enoplea</taxon>
        <taxon>Dorylaimia</taxon>
        <taxon>Mermithida</taxon>
        <taxon>Mermithoidea</taxon>
        <taxon>Mermithidae</taxon>
        <taxon>Romanomermis</taxon>
    </lineage>
</organism>